<evidence type="ECO:0000313" key="2">
    <source>
        <dbReference type="Proteomes" id="UP000525078"/>
    </source>
</evidence>
<evidence type="ECO:0000313" key="1">
    <source>
        <dbReference type="EMBL" id="KAF4349840.1"/>
    </source>
</evidence>
<protein>
    <submittedName>
        <fullName evidence="1">Uncharacterized protein</fullName>
    </submittedName>
</protein>
<dbReference type="EMBL" id="JAATIP010000382">
    <property type="protein sequence ID" value="KAF4349840.1"/>
    <property type="molecule type" value="Genomic_DNA"/>
</dbReference>
<organism evidence="1 2">
    <name type="scientific">Cannabis sativa</name>
    <name type="common">Hemp</name>
    <name type="synonym">Marijuana</name>
    <dbReference type="NCBI Taxonomy" id="3483"/>
    <lineage>
        <taxon>Eukaryota</taxon>
        <taxon>Viridiplantae</taxon>
        <taxon>Streptophyta</taxon>
        <taxon>Embryophyta</taxon>
        <taxon>Tracheophyta</taxon>
        <taxon>Spermatophyta</taxon>
        <taxon>Magnoliopsida</taxon>
        <taxon>eudicotyledons</taxon>
        <taxon>Gunneridae</taxon>
        <taxon>Pentapetalae</taxon>
        <taxon>rosids</taxon>
        <taxon>fabids</taxon>
        <taxon>Rosales</taxon>
        <taxon>Cannabaceae</taxon>
        <taxon>Cannabis</taxon>
    </lineage>
</organism>
<sequence length="450" mass="49543">MEPLEFVVDKFRGLGQWTQGVIDSFIHCPRRNTPVEILKRLQREAFSDLMKLRDRQDKVERILSLYKTAKGSPFQEVGTVLRGDVNLMGGLLMMMNSVDSHEDGNNYNVLDKAGLRTGLDMKFTFETTIQDNDSLAVEFLSSQNPNNNNDCQGLGSSLSLSKLCYTANASDWLSAFVIPLGGKGRDVAILKDPSHQGKGLTDISSSGPSLLNQPSGSAIGLMVKKSNVMHLDSHSFGHCFSTFGQVLCQLPRGTKLSVMGLLQSPKLACQLPASYGPFTLSLGGSKHQETPEGMVENLVSTIGNSSQGNVPTGSVALMLESEIDEFTKIGGWIELKNSDPRYLKWGASLSDDSEDSFGWGMKFGGMIEGPSNFDHFQVETYMKLNFGKKFSIKPGIAYIMDGNARQSLIILCDFVHMNSILRYLMSQSTVDMEKLHTLCQTKLKTGHHEE</sequence>
<name>A0A7J6DVV2_CANSA</name>
<proteinExistence type="predicted"/>
<dbReference type="Proteomes" id="UP000525078">
    <property type="component" value="Unassembled WGS sequence"/>
</dbReference>
<accession>A0A7J6DVV2</accession>
<dbReference type="PANTHER" id="PTHR35097">
    <property type="entry name" value="GDSL ESTERASE/LIPASE"/>
    <property type="match status" value="1"/>
</dbReference>
<gene>
    <name evidence="1" type="ORF">F8388_021950</name>
</gene>
<dbReference type="AlphaFoldDB" id="A0A7J6DVV2"/>
<comment type="caution">
    <text evidence="1">The sequence shown here is derived from an EMBL/GenBank/DDBJ whole genome shotgun (WGS) entry which is preliminary data.</text>
</comment>
<reference evidence="1 2" key="1">
    <citation type="journal article" date="2020" name="bioRxiv">
        <title>Sequence and annotation of 42 cannabis genomes reveals extensive copy number variation in cannabinoid synthesis and pathogen resistance genes.</title>
        <authorList>
            <person name="Mckernan K.J."/>
            <person name="Helbert Y."/>
            <person name="Kane L.T."/>
            <person name="Ebling H."/>
            <person name="Zhang L."/>
            <person name="Liu B."/>
            <person name="Eaton Z."/>
            <person name="Mclaughlin S."/>
            <person name="Kingan S."/>
            <person name="Baybayan P."/>
            <person name="Concepcion G."/>
            <person name="Jordan M."/>
            <person name="Riva A."/>
            <person name="Barbazuk W."/>
            <person name="Harkins T."/>
        </authorList>
    </citation>
    <scope>NUCLEOTIDE SEQUENCE [LARGE SCALE GENOMIC DNA]</scope>
    <source>
        <strain evidence="2">cv. Jamaican Lion 4</strain>
        <tissue evidence="1">Leaf</tissue>
    </source>
</reference>
<dbReference type="PANTHER" id="PTHR35097:SF1">
    <property type="entry name" value="GDSL ESTERASE_LIPASE"/>
    <property type="match status" value="1"/>
</dbReference>